<feature type="region of interest" description="Disordered" evidence="1">
    <location>
        <begin position="1"/>
        <end position="20"/>
    </location>
</feature>
<evidence type="ECO:0000313" key="2">
    <source>
        <dbReference type="EMBL" id="KOX80335.1"/>
    </source>
</evidence>
<protein>
    <submittedName>
        <fullName evidence="2">Uncharacterized protein</fullName>
    </submittedName>
</protein>
<dbReference type="Proteomes" id="UP000053105">
    <property type="component" value="Unassembled WGS sequence"/>
</dbReference>
<keyword evidence="3" id="KW-1185">Reference proteome</keyword>
<dbReference type="AlphaFoldDB" id="A0A0M9AA39"/>
<proteinExistence type="predicted"/>
<gene>
    <name evidence="2" type="ORF">WN51_07012</name>
</gene>
<name>A0A0M9AA39_9HYME</name>
<evidence type="ECO:0000256" key="1">
    <source>
        <dbReference type="SAM" id="MobiDB-lite"/>
    </source>
</evidence>
<evidence type="ECO:0000313" key="3">
    <source>
        <dbReference type="Proteomes" id="UP000053105"/>
    </source>
</evidence>
<accession>A0A0M9AA39</accession>
<dbReference type="EMBL" id="KQ435702">
    <property type="protein sequence ID" value="KOX80335.1"/>
    <property type="molecule type" value="Genomic_DNA"/>
</dbReference>
<reference evidence="2 3" key="1">
    <citation type="submission" date="2015-07" db="EMBL/GenBank/DDBJ databases">
        <title>The genome of Melipona quadrifasciata.</title>
        <authorList>
            <person name="Pan H."/>
            <person name="Kapheim K."/>
        </authorList>
    </citation>
    <scope>NUCLEOTIDE SEQUENCE [LARGE SCALE GENOMIC DNA]</scope>
    <source>
        <strain evidence="2">0111107301</strain>
        <tissue evidence="2">Whole body</tissue>
    </source>
</reference>
<organism evidence="2 3">
    <name type="scientific">Melipona quadrifasciata</name>
    <dbReference type="NCBI Taxonomy" id="166423"/>
    <lineage>
        <taxon>Eukaryota</taxon>
        <taxon>Metazoa</taxon>
        <taxon>Ecdysozoa</taxon>
        <taxon>Arthropoda</taxon>
        <taxon>Hexapoda</taxon>
        <taxon>Insecta</taxon>
        <taxon>Pterygota</taxon>
        <taxon>Neoptera</taxon>
        <taxon>Endopterygota</taxon>
        <taxon>Hymenoptera</taxon>
        <taxon>Apocrita</taxon>
        <taxon>Aculeata</taxon>
        <taxon>Apoidea</taxon>
        <taxon>Anthophila</taxon>
        <taxon>Apidae</taxon>
        <taxon>Melipona</taxon>
    </lineage>
</organism>
<sequence>MQNKLQARSLSTRQRHSYSSFGVRHLRQQIFKTRITPTEYKRKSNNRGLWTNEGLLDAAEAIQSDKMGMNAAFRDFQLLR</sequence>